<reference evidence="2" key="2">
    <citation type="submission" date="2025-09" db="UniProtKB">
        <authorList>
            <consortium name="Ensembl"/>
        </authorList>
    </citation>
    <scope>IDENTIFICATION</scope>
</reference>
<proteinExistence type="predicted"/>
<organism evidence="2 3">
    <name type="scientific">Haplochromis burtoni</name>
    <name type="common">Burton's mouthbrooder</name>
    <name type="synonym">Chromis burtoni</name>
    <dbReference type="NCBI Taxonomy" id="8153"/>
    <lineage>
        <taxon>Eukaryota</taxon>
        <taxon>Metazoa</taxon>
        <taxon>Chordata</taxon>
        <taxon>Craniata</taxon>
        <taxon>Vertebrata</taxon>
        <taxon>Euteleostomi</taxon>
        <taxon>Actinopterygii</taxon>
        <taxon>Neopterygii</taxon>
        <taxon>Teleostei</taxon>
        <taxon>Neoteleostei</taxon>
        <taxon>Acanthomorphata</taxon>
        <taxon>Ovalentaria</taxon>
        <taxon>Cichlomorphae</taxon>
        <taxon>Cichliformes</taxon>
        <taxon>Cichlidae</taxon>
        <taxon>African cichlids</taxon>
        <taxon>Pseudocrenilabrinae</taxon>
        <taxon>Haplochromini</taxon>
        <taxon>Haplochromis</taxon>
    </lineage>
</organism>
<evidence type="ECO:0000256" key="1">
    <source>
        <dbReference type="SAM" id="Phobius"/>
    </source>
</evidence>
<sequence length="171" mass="19979">MRDVSATGRYSFRQRVYLFCLLILSYSSFTLSCLYFILIVFLIIFIYYIPRVYIQNTKKTKHCQCDQLSTIKNFLISLPRQTQKFLKQLLGDLNKKNCSLMIDKLTRRDEGTFHFRIIMEAYTVFSYSKNKISVSVIGKRGKGGSNCVCILLSSKWPVECNIYFDLSLKPL</sequence>
<dbReference type="PROSITE" id="PS51257">
    <property type="entry name" value="PROKAR_LIPOPROTEIN"/>
    <property type="match status" value="1"/>
</dbReference>
<name>A0A3Q2VKU0_HAPBU</name>
<feature type="transmembrane region" description="Helical" evidence="1">
    <location>
        <begin position="16"/>
        <end position="49"/>
    </location>
</feature>
<evidence type="ECO:0000313" key="3">
    <source>
        <dbReference type="Proteomes" id="UP000264840"/>
    </source>
</evidence>
<dbReference type="Proteomes" id="UP000264840">
    <property type="component" value="Unplaced"/>
</dbReference>
<dbReference type="AlphaFoldDB" id="A0A3Q2VKU0"/>
<keyword evidence="1" id="KW-1133">Transmembrane helix</keyword>
<protein>
    <recommendedName>
        <fullName evidence="4">Transmembrane protein</fullName>
    </recommendedName>
</protein>
<reference evidence="2" key="1">
    <citation type="submission" date="2025-08" db="UniProtKB">
        <authorList>
            <consortium name="Ensembl"/>
        </authorList>
    </citation>
    <scope>IDENTIFICATION</scope>
</reference>
<accession>A0A3Q2VKU0</accession>
<dbReference type="Gene3D" id="2.60.40.10">
    <property type="entry name" value="Immunoglobulins"/>
    <property type="match status" value="1"/>
</dbReference>
<keyword evidence="1" id="KW-0472">Membrane</keyword>
<keyword evidence="3" id="KW-1185">Reference proteome</keyword>
<evidence type="ECO:0000313" key="2">
    <source>
        <dbReference type="Ensembl" id="ENSHBUP00000012125.1"/>
    </source>
</evidence>
<evidence type="ECO:0008006" key="4">
    <source>
        <dbReference type="Google" id="ProtNLM"/>
    </source>
</evidence>
<dbReference type="Ensembl" id="ENSHBUT00000032406.1">
    <property type="protein sequence ID" value="ENSHBUP00000012125.1"/>
    <property type="gene ID" value="ENSHBUG00000013813.1"/>
</dbReference>
<dbReference type="STRING" id="8153.ENSHBUP00000012125"/>
<dbReference type="InterPro" id="IPR013783">
    <property type="entry name" value="Ig-like_fold"/>
</dbReference>
<keyword evidence="1" id="KW-0812">Transmembrane</keyword>